<feature type="domain" description="D-glucuronyl C5-epimerase C-terminal" evidence="2">
    <location>
        <begin position="106"/>
        <end position="227"/>
    </location>
</feature>
<dbReference type="OrthoDB" id="7888928at2"/>
<dbReference type="InterPro" id="IPR010598">
    <property type="entry name" value="C5-epim_C"/>
</dbReference>
<dbReference type="EMBL" id="CU466930">
    <property type="protein sequence ID" value="CAO80037.1"/>
    <property type="molecule type" value="Genomic_DNA"/>
</dbReference>
<evidence type="ECO:0000259" key="2">
    <source>
        <dbReference type="Pfam" id="PF06662"/>
    </source>
</evidence>
<feature type="transmembrane region" description="Helical" evidence="1">
    <location>
        <begin position="295"/>
        <end position="313"/>
    </location>
</feature>
<reference evidence="3 4" key="1">
    <citation type="journal article" date="2008" name="J. Bacteriol.">
        <title>'Candidatus Cloacamonas acidaminovorans': genome sequence reconstruction provides a first glimpse of a new bacterial division.</title>
        <authorList>
            <person name="Pelletier E."/>
            <person name="Kreimeyer A."/>
            <person name="Bocs S."/>
            <person name="Rouy Z."/>
            <person name="Gyapay G."/>
            <person name="Chouari R."/>
            <person name="Riviere D."/>
            <person name="Ganesan A."/>
            <person name="Daegelen P."/>
            <person name="Sghir A."/>
            <person name="Cohen G.N."/>
            <person name="Medigue C."/>
            <person name="Weissenbach J."/>
            <person name="Le Paslier D."/>
        </authorList>
    </citation>
    <scope>NUCLEOTIDE SEQUENCE [LARGE SCALE GENOMIC DNA]</scope>
    <source>
        <strain evidence="4">Evry</strain>
    </source>
</reference>
<proteinExistence type="predicted"/>
<dbReference type="RefSeq" id="WP_015423898.1">
    <property type="nucleotide sequence ID" value="NC_020449.1"/>
</dbReference>
<name>B0VIX7_CLOAI</name>
<dbReference type="HOGENOM" id="CLU_851793_0_0_0"/>
<evidence type="ECO:0000313" key="4">
    <source>
        <dbReference type="Proteomes" id="UP000002019"/>
    </source>
</evidence>
<keyword evidence="1" id="KW-0472">Membrane</keyword>
<dbReference type="STRING" id="459349.CLOAM0127"/>
<evidence type="ECO:0000256" key="1">
    <source>
        <dbReference type="SAM" id="Phobius"/>
    </source>
</evidence>
<dbReference type="KEGG" id="caci:CLOAM0127"/>
<keyword evidence="4" id="KW-1185">Reference proteome</keyword>
<dbReference type="Proteomes" id="UP000002019">
    <property type="component" value="Chromosome"/>
</dbReference>
<protein>
    <recommendedName>
        <fullName evidence="2">D-glucuronyl C5-epimerase C-terminal domain-containing protein</fullName>
    </recommendedName>
</protein>
<accession>B0VIX7</accession>
<gene>
    <name evidence="3" type="ordered locus">CLOAM0127</name>
</gene>
<sequence length="326" mass="37901">MNKLKHHLIPLLIGLIFAIVIWQIAETFIADFWSKTCLSIFGSSFVEMPTMDKNGIPMRYYPSAGKVYDPELIAYESSRFYKTRIEEPRKNAFLLYSKWLEEHLDENGNIPHNYDYPKAHLKKPWFSSASNSATMLALTERAGNLRSPETFIKARKMLYTLQPEKGNFSFYEKKGGIWFQEFPTEPYSLSGMLKTLVNLSEYYKLVDDSLSWELFQQGVIALQAKLPELAKKNLLDDKYHYKNKRSEHLELVALLEEVNSATPDSVFTPFIQNYQAKSKQFVLFQFFSPFQPGRILGFLIGWAVLYLLAYLFFKPLRTGGREVERS</sequence>
<dbReference type="AlphaFoldDB" id="B0VIX7"/>
<evidence type="ECO:0000313" key="3">
    <source>
        <dbReference type="EMBL" id="CAO80037.1"/>
    </source>
</evidence>
<organism evidence="3 4">
    <name type="scientific">Cloacimonas acidaminovorans (strain Evry)</name>
    <dbReference type="NCBI Taxonomy" id="459349"/>
    <lineage>
        <taxon>Bacteria</taxon>
        <taxon>Pseudomonadati</taxon>
        <taxon>Candidatus Cloacimonadota</taxon>
        <taxon>Candidatus Cloacimonadia</taxon>
        <taxon>Candidatus Cloacimonadales</taxon>
        <taxon>Candidatus Cloacimonadaceae</taxon>
        <taxon>Candidatus Cloacimonas</taxon>
    </lineage>
</organism>
<feature type="transmembrane region" description="Helical" evidence="1">
    <location>
        <begin position="7"/>
        <end position="25"/>
    </location>
</feature>
<keyword evidence="1" id="KW-0812">Transmembrane</keyword>
<dbReference type="Pfam" id="PF06662">
    <property type="entry name" value="C5-epim_C"/>
    <property type="match status" value="1"/>
</dbReference>
<keyword evidence="1" id="KW-1133">Transmembrane helix</keyword>